<dbReference type="SUPFAM" id="SSF53795">
    <property type="entry name" value="PEP carboxykinase-like"/>
    <property type="match status" value="1"/>
</dbReference>
<gene>
    <name evidence="1" type="ORF">AS180_04165</name>
</gene>
<protein>
    <submittedName>
        <fullName evidence="1">Aldolase</fullName>
    </submittedName>
</protein>
<comment type="caution">
    <text evidence="1">The sequence shown here is derived from an EMBL/GenBank/DDBJ whole genome shotgun (WGS) entry which is preliminary data.</text>
</comment>
<sequence length="292" mass="33143">MKIPELIAVDLGKSEEEVTVQIKELELLWNQTCREDQYFHVEANRFFFKVPDVAIFDVKNGNEISICPMKNSNEDQIRLYVLGSCMGALLLQRKILPLHGSAVVINGKAYGIVGKSGAGKSTLASAFLQKGYELLTDDVIALPLQNNQPVVIPAYPQQKLWQESLSHFGMNATIYRPIVQRETKFSIPVTSQFANCPVPLAGVVELVKSNQEEIEINEVAGIEKLQMLFNHTYRRFLMESFNLYDWHFQTTVSVANQIGMYQLKRPINRFTASELVESILHKIHEGEKKNDK</sequence>
<dbReference type="InterPro" id="IPR027417">
    <property type="entry name" value="P-loop_NTPase"/>
</dbReference>
<dbReference type="AlphaFoldDB" id="A0A0V8JPZ3"/>
<keyword evidence="2" id="KW-1185">Reference proteome</keyword>
<dbReference type="EMBL" id="LNQP01000011">
    <property type="protein sequence ID" value="KSU89129.1"/>
    <property type="molecule type" value="Genomic_DNA"/>
</dbReference>
<dbReference type="Gene3D" id="3.40.50.300">
    <property type="entry name" value="P-loop containing nucleotide triphosphate hydrolases"/>
    <property type="match status" value="1"/>
</dbReference>
<reference evidence="1 2" key="1">
    <citation type="submission" date="2015-11" db="EMBL/GenBank/DDBJ databases">
        <title>Bacillus caseinolyticus sp nov.</title>
        <authorList>
            <person name="Dastager S.G."/>
            <person name="Mawlankar R."/>
        </authorList>
    </citation>
    <scope>NUCLEOTIDE SEQUENCE [LARGE SCALE GENOMIC DNA]</scope>
    <source>
        <strain evidence="1 2">SGD-V-76</strain>
    </source>
</reference>
<evidence type="ECO:0000313" key="2">
    <source>
        <dbReference type="Proteomes" id="UP000053681"/>
    </source>
</evidence>
<proteinExistence type="predicted"/>
<name>A0A0V8JPZ3_9BACI</name>
<accession>A0A0V8JPZ3</accession>
<organism evidence="1 2">
    <name type="scientific">Priestia veravalensis</name>
    <dbReference type="NCBI Taxonomy" id="1414648"/>
    <lineage>
        <taxon>Bacteria</taxon>
        <taxon>Bacillati</taxon>
        <taxon>Bacillota</taxon>
        <taxon>Bacilli</taxon>
        <taxon>Bacillales</taxon>
        <taxon>Bacillaceae</taxon>
        <taxon>Priestia</taxon>
    </lineage>
</organism>
<dbReference type="Proteomes" id="UP000053681">
    <property type="component" value="Unassembled WGS sequence"/>
</dbReference>
<evidence type="ECO:0000313" key="1">
    <source>
        <dbReference type="EMBL" id="KSU89129.1"/>
    </source>
</evidence>